<proteinExistence type="predicted"/>
<dbReference type="EMBL" id="JACEFO010001700">
    <property type="protein sequence ID" value="KAF8719371.1"/>
    <property type="molecule type" value="Genomic_DNA"/>
</dbReference>
<comment type="caution">
    <text evidence="2">The sequence shown here is derived from an EMBL/GenBank/DDBJ whole genome shotgun (WGS) entry which is preliminary data.</text>
</comment>
<feature type="compositionally biased region" description="Low complexity" evidence="1">
    <location>
        <begin position="173"/>
        <end position="191"/>
    </location>
</feature>
<reference evidence="2" key="1">
    <citation type="submission" date="2020-07" db="EMBL/GenBank/DDBJ databases">
        <title>Genome sequence and genetic diversity analysis of an under-domesticated orphan crop, white fonio (Digitaria exilis).</title>
        <authorList>
            <person name="Bennetzen J.L."/>
            <person name="Chen S."/>
            <person name="Ma X."/>
            <person name="Wang X."/>
            <person name="Yssel A.E.J."/>
            <person name="Chaluvadi S.R."/>
            <person name="Johnson M."/>
            <person name="Gangashetty P."/>
            <person name="Hamidou F."/>
            <person name="Sanogo M.D."/>
            <person name="Zwaenepoel A."/>
            <person name="Wallace J."/>
            <person name="Van De Peer Y."/>
            <person name="Van Deynze A."/>
        </authorList>
    </citation>
    <scope>NUCLEOTIDE SEQUENCE</scope>
    <source>
        <tissue evidence="2">Leaves</tissue>
    </source>
</reference>
<evidence type="ECO:0000256" key="1">
    <source>
        <dbReference type="SAM" id="MobiDB-lite"/>
    </source>
</evidence>
<feature type="compositionally biased region" description="Low complexity" evidence="1">
    <location>
        <begin position="113"/>
        <end position="155"/>
    </location>
</feature>
<dbReference type="Proteomes" id="UP000636709">
    <property type="component" value="Unassembled WGS sequence"/>
</dbReference>
<feature type="region of interest" description="Disordered" evidence="1">
    <location>
        <begin position="112"/>
        <end position="201"/>
    </location>
</feature>
<evidence type="ECO:0000313" key="2">
    <source>
        <dbReference type="EMBL" id="KAF8719371.1"/>
    </source>
</evidence>
<dbReference type="AlphaFoldDB" id="A0A835BY02"/>
<dbReference type="OrthoDB" id="696024at2759"/>
<feature type="region of interest" description="Disordered" evidence="1">
    <location>
        <begin position="52"/>
        <end position="98"/>
    </location>
</feature>
<keyword evidence="3" id="KW-1185">Reference proteome</keyword>
<feature type="compositionally biased region" description="Pro residues" evidence="1">
    <location>
        <begin position="63"/>
        <end position="73"/>
    </location>
</feature>
<accession>A0A835BY02</accession>
<name>A0A835BY02_9POAL</name>
<feature type="region of interest" description="Disordered" evidence="1">
    <location>
        <begin position="1"/>
        <end position="40"/>
    </location>
</feature>
<evidence type="ECO:0000313" key="3">
    <source>
        <dbReference type="Proteomes" id="UP000636709"/>
    </source>
</evidence>
<sequence length="201" mass="20635">MATAKENVPLAPKTLPRQTSSARPAPPPQRPNKAANVSPAAGGGILKCACFRLPSRSKNKQLPSPPPPPPPPATKLRSASHRGTVAPDVPAVSHPQSQRVTFRASASLTTWWPASPSASAGASHAPGVVAGGSVAPRRASASAAPPRASSSTSFSHWRRSVSSRVTPHGERASFSFHTSPASASSSCMSTPKIPHGCQQQG</sequence>
<protein>
    <submittedName>
        <fullName evidence="2">Uncharacterized protein</fullName>
    </submittedName>
</protein>
<gene>
    <name evidence="2" type="ORF">HU200_024079</name>
</gene>
<organism evidence="2 3">
    <name type="scientific">Digitaria exilis</name>
    <dbReference type="NCBI Taxonomy" id="1010633"/>
    <lineage>
        <taxon>Eukaryota</taxon>
        <taxon>Viridiplantae</taxon>
        <taxon>Streptophyta</taxon>
        <taxon>Embryophyta</taxon>
        <taxon>Tracheophyta</taxon>
        <taxon>Spermatophyta</taxon>
        <taxon>Magnoliopsida</taxon>
        <taxon>Liliopsida</taxon>
        <taxon>Poales</taxon>
        <taxon>Poaceae</taxon>
        <taxon>PACMAD clade</taxon>
        <taxon>Panicoideae</taxon>
        <taxon>Panicodae</taxon>
        <taxon>Paniceae</taxon>
        <taxon>Anthephorinae</taxon>
        <taxon>Digitaria</taxon>
    </lineage>
</organism>